<organism evidence="1 2">
    <name type="scientific">Mycoplasmopsis fermentans (strain M64)</name>
    <name type="common">Mycoplasma fermentans</name>
    <dbReference type="NCBI Taxonomy" id="943945"/>
    <lineage>
        <taxon>Bacteria</taxon>
        <taxon>Bacillati</taxon>
        <taxon>Mycoplasmatota</taxon>
        <taxon>Mycoplasmoidales</taxon>
        <taxon>Metamycoplasmataceae</taxon>
        <taxon>Mycoplasmopsis</taxon>
    </lineage>
</organism>
<dbReference type="EMBL" id="CP002458">
    <property type="protein sequence ID" value="ADV34627.1"/>
    <property type="molecule type" value="Genomic_DNA"/>
</dbReference>
<gene>
    <name evidence="1" type="ordered locus">MfeM64YM_0629</name>
</gene>
<protein>
    <submittedName>
        <fullName evidence="1">Uncharacterized protein</fullName>
    </submittedName>
</protein>
<accession>A0AB32XC85</accession>
<dbReference type="RefSeq" id="WP_013354745.1">
    <property type="nucleotide sequence ID" value="NC_014921.1"/>
</dbReference>
<sequence>MTLEEIRKVFLNILESTPGVYGICENAEQCPNLGQEYLSIQNINNEWHFSATIIILKYANAKNVVNSISSHLRYELNKKKEHLGKLNVFIGGLAND</sequence>
<dbReference type="Proteomes" id="UP000007473">
    <property type="component" value="Chromosome"/>
</dbReference>
<proteinExistence type="predicted"/>
<dbReference type="KEGG" id="mfm:MfeM64YM_0629"/>
<evidence type="ECO:0000313" key="2">
    <source>
        <dbReference type="Proteomes" id="UP000007473"/>
    </source>
</evidence>
<evidence type="ECO:0000313" key="1">
    <source>
        <dbReference type="EMBL" id="ADV34627.1"/>
    </source>
</evidence>
<name>A0AB32XC85_MYCFM</name>
<reference evidence="1 2" key="1">
    <citation type="journal article" date="2011" name="J. Bacteriol.">
        <title>Genome sequence of the repetitive-sequence-rich Mycoplasma fermentans strain M64.</title>
        <authorList>
            <person name="Shu H.W."/>
            <person name="Liu T.T."/>
            <person name="Chang H.Y."/>
            <person name="Liu Y.M."/>
            <person name="Wu K.M."/>
            <person name="Shu H.Y."/>
            <person name="Tsai S.F."/>
            <person name="Hsiao K.J."/>
            <person name="Hu W.S."/>
            <person name="Ng W.V."/>
        </authorList>
    </citation>
    <scope>NUCLEOTIDE SEQUENCE [LARGE SCALE GENOMIC DNA]</scope>
    <source>
        <strain evidence="1 2">M64</strain>
    </source>
</reference>
<dbReference type="AlphaFoldDB" id="A0AB32XC85"/>